<feature type="region of interest" description="Disordered" evidence="1">
    <location>
        <begin position="1"/>
        <end position="36"/>
    </location>
</feature>
<dbReference type="PANTHER" id="PTHR33977">
    <property type="entry name" value="ZINC ION BINDING PROTEIN"/>
    <property type="match status" value="1"/>
</dbReference>
<protein>
    <submittedName>
        <fullName evidence="3">SWIM-type domain-containing protein</fullName>
    </submittedName>
</protein>
<dbReference type="Proteomes" id="UP000620124">
    <property type="component" value="Unassembled WGS sequence"/>
</dbReference>
<comment type="caution">
    <text evidence="3">The sequence shown here is derived from an EMBL/GenBank/DDBJ whole genome shotgun (WGS) entry which is preliminary data.</text>
</comment>
<sequence>MTQPLQSMHQDHSNMTLPLGSTKHNGKTGTTSKHGLMTSKNATASNSVLSIPTNVQNSTQGNCAMSALYPEVSTVLSNYSNTHNHDLGNANIPFTQIPKNAREHIAALLRMKVAPDHILKMLHRGVYDQDNLFESDLKADSVAARTEFIELRDIRRIEKEIEAEAVRLHPDDGQSTLQWVERLKAKGYLLGFKSKTDPAPVGSGLAPDLFLLMIQMDWQRSMFAKYGEKLVCIDATHNVTMYEHLNLTTLVVRDHWGHGIPTAWMLASNGTQATITYFLKVHRQRSPEIIPRRIMSDFDWAQVHSCTDAYLAIILLCWWHVLHAWQQHFSIPAYPDLWELLKKWIRITDSAEFEAAWVKIQSMAPEDFVQYLRRYWMPEHVVKMWSAVFRTSRSIFEDCDTNMLIEAWHSVLKGKFLHGKRNRRLDHLISTLLNDVLPYYALKQRRQDLGFEGPDLEVKKRKNIMKQSLVYVVAALAALPSELSVSSLQHHPLSSATISMLLLGFWFL</sequence>
<dbReference type="AlphaFoldDB" id="A0A8H6Z3R2"/>
<dbReference type="Pfam" id="PF21056">
    <property type="entry name" value="ZSWIM1-3_RNaseH-like"/>
    <property type="match status" value="1"/>
</dbReference>
<organism evidence="3 4">
    <name type="scientific">Mycena venus</name>
    <dbReference type="NCBI Taxonomy" id="2733690"/>
    <lineage>
        <taxon>Eukaryota</taxon>
        <taxon>Fungi</taxon>
        <taxon>Dikarya</taxon>
        <taxon>Basidiomycota</taxon>
        <taxon>Agaricomycotina</taxon>
        <taxon>Agaricomycetes</taxon>
        <taxon>Agaricomycetidae</taxon>
        <taxon>Agaricales</taxon>
        <taxon>Marasmiineae</taxon>
        <taxon>Mycenaceae</taxon>
        <taxon>Mycena</taxon>
    </lineage>
</organism>
<evidence type="ECO:0000313" key="4">
    <source>
        <dbReference type="Proteomes" id="UP000620124"/>
    </source>
</evidence>
<keyword evidence="4" id="KW-1185">Reference proteome</keyword>
<accession>A0A8H6Z3R2</accession>
<gene>
    <name evidence="3" type="ORF">MVEN_00063100</name>
</gene>
<feature type="domain" description="ZSWIM1/3 RNaseH-like" evidence="2">
    <location>
        <begin position="212"/>
        <end position="289"/>
    </location>
</feature>
<proteinExistence type="predicted"/>
<dbReference type="PANTHER" id="PTHR33977:SF1">
    <property type="entry name" value="ZINC ION BINDING PROTEIN"/>
    <property type="match status" value="1"/>
</dbReference>
<dbReference type="EMBL" id="JACAZI010000001">
    <property type="protein sequence ID" value="KAF7372048.1"/>
    <property type="molecule type" value="Genomic_DNA"/>
</dbReference>
<dbReference type="InterPro" id="IPR048324">
    <property type="entry name" value="ZSWIM1-3_RNaseH-like"/>
</dbReference>
<name>A0A8H6Z3R2_9AGAR</name>
<reference evidence="3" key="1">
    <citation type="submission" date="2020-05" db="EMBL/GenBank/DDBJ databases">
        <title>Mycena genomes resolve the evolution of fungal bioluminescence.</title>
        <authorList>
            <person name="Tsai I.J."/>
        </authorList>
    </citation>
    <scope>NUCLEOTIDE SEQUENCE</scope>
    <source>
        <strain evidence="3">CCC161011</strain>
    </source>
</reference>
<feature type="compositionally biased region" description="Polar residues" evidence="1">
    <location>
        <begin position="1"/>
        <end position="16"/>
    </location>
</feature>
<evidence type="ECO:0000259" key="2">
    <source>
        <dbReference type="Pfam" id="PF21056"/>
    </source>
</evidence>
<evidence type="ECO:0000313" key="3">
    <source>
        <dbReference type="EMBL" id="KAF7372048.1"/>
    </source>
</evidence>
<evidence type="ECO:0000256" key="1">
    <source>
        <dbReference type="SAM" id="MobiDB-lite"/>
    </source>
</evidence>
<feature type="compositionally biased region" description="Polar residues" evidence="1">
    <location>
        <begin position="27"/>
        <end position="36"/>
    </location>
</feature>
<dbReference type="OrthoDB" id="3247294at2759"/>